<dbReference type="Proteomes" id="UP000324222">
    <property type="component" value="Unassembled WGS sequence"/>
</dbReference>
<protein>
    <submittedName>
        <fullName evidence="2">Uncharacterized protein</fullName>
    </submittedName>
</protein>
<evidence type="ECO:0000313" key="2">
    <source>
        <dbReference type="EMBL" id="MPC21535.1"/>
    </source>
</evidence>
<reference evidence="2 3" key="1">
    <citation type="submission" date="2019-05" db="EMBL/GenBank/DDBJ databases">
        <title>Another draft genome of Portunus trituberculatus and its Hox gene families provides insights of decapod evolution.</title>
        <authorList>
            <person name="Jeong J.-H."/>
            <person name="Song I."/>
            <person name="Kim S."/>
            <person name="Choi T."/>
            <person name="Kim D."/>
            <person name="Ryu S."/>
            <person name="Kim W."/>
        </authorList>
    </citation>
    <scope>NUCLEOTIDE SEQUENCE [LARGE SCALE GENOMIC DNA]</scope>
    <source>
        <tissue evidence="2">Muscle</tissue>
    </source>
</reference>
<comment type="caution">
    <text evidence="2">The sequence shown here is derived from an EMBL/GenBank/DDBJ whole genome shotgun (WGS) entry which is preliminary data.</text>
</comment>
<dbReference type="AlphaFoldDB" id="A0A5B7DK60"/>
<dbReference type="EMBL" id="VSRR010000987">
    <property type="protein sequence ID" value="MPC21535.1"/>
    <property type="molecule type" value="Genomic_DNA"/>
</dbReference>
<gene>
    <name evidence="2" type="ORF">E2C01_014523</name>
</gene>
<keyword evidence="3" id="KW-1185">Reference proteome</keyword>
<proteinExistence type="predicted"/>
<name>A0A5B7DK60_PORTR</name>
<organism evidence="2 3">
    <name type="scientific">Portunus trituberculatus</name>
    <name type="common">Swimming crab</name>
    <name type="synonym">Neptunus trituberculatus</name>
    <dbReference type="NCBI Taxonomy" id="210409"/>
    <lineage>
        <taxon>Eukaryota</taxon>
        <taxon>Metazoa</taxon>
        <taxon>Ecdysozoa</taxon>
        <taxon>Arthropoda</taxon>
        <taxon>Crustacea</taxon>
        <taxon>Multicrustacea</taxon>
        <taxon>Malacostraca</taxon>
        <taxon>Eumalacostraca</taxon>
        <taxon>Eucarida</taxon>
        <taxon>Decapoda</taxon>
        <taxon>Pleocyemata</taxon>
        <taxon>Brachyura</taxon>
        <taxon>Eubrachyura</taxon>
        <taxon>Portunoidea</taxon>
        <taxon>Portunidae</taxon>
        <taxon>Portuninae</taxon>
        <taxon>Portunus</taxon>
    </lineage>
</organism>
<evidence type="ECO:0000256" key="1">
    <source>
        <dbReference type="SAM" id="MobiDB-lite"/>
    </source>
</evidence>
<accession>A0A5B7DK60</accession>
<evidence type="ECO:0000313" key="3">
    <source>
        <dbReference type="Proteomes" id="UP000324222"/>
    </source>
</evidence>
<sequence>MTLGATFPNTKSPHQSFPPPPPLDAPPSIQQHSFFPSSLPILTLSYPGPARDDTLLTYHNR</sequence>
<feature type="compositionally biased region" description="Pro residues" evidence="1">
    <location>
        <begin position="16"/>
        <end position="25"/>
    </location>
</feature>
<feature type="region of interest" description="Disordered" evidence="1">
    <location>
        <begin position="1"/>
        <end position="31"/>
    </location>
</feature>